<sequence>VIEDCITKFSSIHLQHRMVFLDILIAKMNDKQMSIDDIQEEGYDTIATVLNFALFIIAFHQ</sequence>
<feature type="non-terminal residue" evidence="1">
    <location>
        <position position="1"/>
    </location>
</feature>
<evidence type="ECO:0000313" key="2">
    <source>
        <dbReference type="Proteomes" id="UP000663836"/>
    </source>
</evidence>
<organism evidence="1 2">
    <name type="scientific">Rotaria sordida</name>
    <dbReference type="NCBI Taxonomy" id="392033"/>
    <lineage>
        <taxon>Eukaryota</taxon>
        <taxon>Metazoa</taxon>
        <taxon>Spiralia</taxon>
        <taxon>Gnathifera</taxon>
        <taxon>Rotifera</taxon>
        <taxon>Eurotatoria</taxon>
        <taxon>Bdelloidea</taxon>
        <taxon>Philodinida</taxon>
        <taxon>Philodinidae</taxon>
        <taxon>Rotaria</taxon>
    </lineage>
</organism>
<accession>A0A820KFP2</accession>
<name>A0A820KFP2_9BILA</name>
<reference evidence="1" key="1">
    <citation type="submission" date="2021-02" db="EMBL/GenBank/DDBJ databases">
        <authorList>
            <person name="Nowell W R."/>
        </authorList>
    </citation>
    <scope>NUCLEOTIDE SEQUENCE</scope>
</reference>
<comment type="caution">
    <text evidence="1">The sequence shown here is derived from an EMBL/GenBank/DDBJ whole genome shotgun (WGS) entry which is preliminary data.</text>
</comment>
<proteinExistence type="predicted"/>
<protein>
    <submittedName>
        <fullName evidence="1">Uncharacterized protein</fullName>
    </submittedName>
</protein>
<dbReference type="AlphaFoldDB" id="A0A820KFP2"/>
<evidence type="ECO:0000313" key="1">
    <source>
        <dbReference type="EMBL" id="CAF4343364.1"/>
    </source>
</evidence>
<feature type="non-terminal residue" evidence="1">
    <location>
        <position position="61"/>
    </location>
</feature>
<dbReference type="EMBL" id="CAJOBD010048276">
    <property type="protein sequence ID" value="CAF4343364.1"/>
    <property type="molecule type" value="Genomic_DNA"/>
</dbReference>
<dbReference type="Proteomes" id="UP000663836">
    <property type="component" value="Unassembled WGS sequence"/>
</dbReference>
<gene>
    <name evidence="1" type="ORF">JBS370_LOCUS41699</name>
</gene>